<evidence type="ECO:0000313" key="3">
    <source>
        <dbReference type="Proteomes" id="UP001651158"/>
    </source>
</evidence>
<accession>A0ABR4QR57</accession>
<evidence type="ECO:0000313" key="2">
    <source>
        <dbReference type="EMBL" id="KAL5112048.1"/>
    </source>
</evidence>
<proteinExistence type="inferred from homology"/>
<keyword evidence="3" id="KW-1185">Reference proteome</keyword>
<dbReference type="Pfam" id="PF05071">
    <property type="entry name" value="NDUFA12"/>
    <property type="match status" value="1"/>
</dbReference>
<protein>
    <submittedName>
        <fullName evidence="2">NADH dehydrogenase ubiquinone 1 alpha subcomplex subunit 12</fullName>
    </submittedName>
</protein>
<organism evidence="2 3">
    <name type="scientific">Taenia crassiceps</name>
    <dbReference type="NCBI Taxonomy" id="6207"/>
    <lineage>
        <taxon>Eukaryota</taxon>
        <taxon>Metazoa</taxon>
        <taxon>Spiralia</taxon>
        <taxon>Lophotrochozoa</taxon>
        <taxon>Platyhelminthes</taxon>
        <taxon>Cestoda</taxon>
        <taxon>Eucestoda</taxon>
        <taxon>Cyclophyllidea</taxon>
        <taxon>Taeniidae</taxon>
        <taxon>Taenia</taxon>
    </lineage>
</organism>
<comment type="caution">
    <text evidence="2">The sequence shown here is derived from an EMBL/GenBank/DDBJ whole genome shotgun (WGS) entry which is preliminary data.</text>
</comment>
<reference evidence="2 3" key="1">
    <citation type="journal article" date="2022" name="Front. Cell. Infect. Microbiol.">
        <title>The Genomes of Two Strains of Taenia crassiceps the Animal Model for the Study of Human Cysticercosis.</title>
        <authorList>
            <person name="Bobes R.J."/>
            <person name="Estrada K."/>
            <person name="Rios-Valencia D.G."/>
            <person name="Calderon-Gallegos A."/>
            <person name="de la Torre P."/>
            <person name="Carrero J.C."/>
            <person name="Sanchez-Flores A."/>
            <person name="Laclette J.P."/>
        </authorList>
    </citation>
    <scope>NUCLEOTIDE SEQUENCE [LARGE SCALE GENOMIC DNA]</scope>
    <source>
        <strain evidence="2">WFUcys</strain>
    </source>
</reference>
<dbReference type="EMBL" id="JAKROA010000001">
    <property type="protein sequence ID" value="KAL5112048.1"/>
    <property type="molecule type" value="Genomic_DNA"/>
</dbReference>
<evidence type="ECO:0000256" key="1">
    <source>
        <dbReference type="ARBA" id="ARBA00007355"/>
    </source>
</evidence>
<dbReference type="Proteomes" id="UP001651158">
    <property type="component" value="Unassembled WGS sequence"/>
</dbReference>
<sequence>MKEHDQSLIGWAGEWWNPWIYCDVIQDAIVGLFMGTALDGITRGLKSLPSDETPIQSPPERRSWMLDHQENRTLEESAKYVPYSTTKPKVEPWIPK</sequence>
<comment type="similarity">
    <text evidence="1">Belongs to the complex I NDUFA12 subunit family.</text>
</comment>
<dbReference type="InterPro" id="IPR007763">
    <property type="entry name" value="NDUFA12"/>
</dbReference>
<keyword evidence="2" id="KW-0830">Ubiquinone</keyword>
<gene>
    <name evidence="2" type="ORF">TcWFU_004898</name>
</gene>
<name>A0ABR4QR57_9CEST</name>